<organism evidence="2 3">
    <name type="scientific">Sneathiella litorea</name>
    <dbReference type="NCBI Taxonomy" id="2606216"/>
    <lineage>
        <taxon>Bacteria</taxon>
        <taxon>Pseudomonadati</taxon>
        <taxon>Pseudomonadota</taxon>
        <taxon>Alphaproteobacteria</taxon>
        <taxon>Sneathiellales</taxon>
        <taxon>Sneathiellaceae</taxon>
        <taxon>Sneathiella</taxon>
    </lineage>
</organism>
<name>A0A6L8W3Q4_9PROT</name>
<dbReference type="SUPFAM" id="SSF56112">
    <property type="entry name" value="Protein kinase-like (PK-like)"/>
    <property type="match status" value="1"/>
</dbReference>
<evidence type="ECO:0000259" key="1">
    <source>
        <dbReference type="Pfam" id="PF01636"/>
    </source>
</evidence>
<dbReference type="InterPro" id="IPR011009">
    <property type="entry name" value="Kinase-like_dom_sf"/>
</dbReference>
<accession>A0A6L8W3Q4</accession>
<feature type="domain" description="Aminoglycoside phosphotransferase" evidence="1">
    <location>
        <begin position="22"/>
        <end position="243"/>
    </location>
</feature>
<dbReference type="Pfam" id="PF01636">
    <property type="entry name" value="APH"/>
    <property type="match status" value="1"/>
</dbReference>
<dbReference type="RefSeq" id="WP_161314199.1">
    <property type="nucleotide sequence ID" value="NZ_WTUW01000001.1"/>
</dbReference>
<evidence type="ECO:0000313" key="2">
    <source>
        <dbReference type="EMBL" id="MZR29726.1"/>
    </source>
</evidence>
<comment type="caution">
    <text evidence="2">The sequence shown here is derived from an EMBL/GenBank/DDBJ whole genome shotgun (WGS) entry which is preliminary data.</text>
</comment>
<keyword evidence="2" id="KW-0808">Transferase</keyword>
<dbReference type="InterPro" id="IPR002575">
    <property type="entry name" value="Aminoglycoside_PTrfase"/>
</dbReference>
<protein>
    <submittedName>
        <fullName evidence="2">Phosphotransferase</fullName>
    </submittedName>
</protein>
<gene>
    <name evidence="2" type="ORF">GQE98_03665</name>
</gene>
<proteinExistence type="predicted"/>
<keyword evidence="3" id="KW-1185">Reference proteome</keyword>
<sequence>MREALLSAFLGRNGLDSANRYPLAGDASSRRYERIEAPDKTLILMDAPPPEAVDAFVAIGSALNERGYSAPAIYAKDIEQGFLLLEDLGDDLFARLIAAGADEKPLYRLAVDFLIDLGNSPPPPFLPEFSDDYVMAQNEMFLDFYVPDKLGAPLEREPREFYREIWENLIPRMRVGPDVMLLRDFHSENLIFLKDRGGVEALGLLDFQDALKGPAAYDLVSLLQDARRDVDEVMAEEMVYHYLDETGINEVSFRESYAILGAHRALRIIGIFCRLAKVDGKKRYLELIPRMQRHLKANLAHPGLAALRNWLMLTIGEGK</sequence>
<dbReference type="GO" id="GO:0016740">
    <property type="term" value="F:transferase activity"/>
    <property type="evidence" value="ECO:0007669"/>
    <property type="project" value="UniProtKB-KW"/>
</dbReference>
<dbReference type="Gene3D" id="3.90.1200.10">
    <property type="match status" value="1"/>
</dbReference>
<reference evidence="2 3" key="1">
    <citation type="submission" date="2019-12" db="EMBL/GenBank/DDBJ databases">
        <title>Snethiella sp. nov. sp. isolated from sea sand.</title>
        <authorList>
            <person name="Kim J."/>
            <person name="Jeong S.E."/>
            <person name="Jung H.S."/>
            <person name="Jeon C.O."/>
        </authorList>
    </citation>
    <scope>NUCLEOTIDE SEQUENCE [LARGE SCALE GENOMIC DNA]</scope>
    <source>
        <strain evidence="2 3">DP05</strain>
    </source>
</reference>
<evidence type="ECO:0000313" key="3">
    <source>
        <dbReference type="Proteomes" id="UP000476030"/>
    </source>
</evidence>
<dbReference type="Gene3D" id="3.30.200.20">
    <property type="entry name" value="Phosphorylase Kinase, domain 1"/>
    <property type="match status" value="1"/>
</dbReference>
<dbReference type="EMBL" id="WTUW01000001">
    <property type="protein sequence ID" value="MZR29726.1"/>
    <property type="molecule type" value="Genomic_DNA"/>
</dbReference>
<dbReference type="AlphaFoldDB" id="A0A6L8W3Q4"/>
<dbReference type="Proteomes" id="UP000476030">
    <property type="component" value="Unassembled WGS sequence"/>
</dbReference>